<reference evidence="8" key="1">
    <citation type="journal article" date="2019" name="Int. J. Syst. Evol. Microbiol.">
        <title>The Global Catalogue of Microorganisms (GCM) 10K type strain sequencing project: providing services to taxonomists for standard genome sequencing and annotation.</title>
        <authorList>
            <consortium name="The Broad Institute Genomics Platform"/>
            <consortium name="The Broad Institute Genome Sequencing Center for Infectious Disease"/>
            <person name="Wu L."/>
            <person name="Ma J."/>
        </authorList>
    </citation>
    <scope>NUCLEOTIDE SEQUENCE [LARGE SCALE GENOMIC DNA]</scope>
    <source>
        <strain evidence="8">CGMCC 1.16026</strain>
    </source>
</reference>
<protein>
    <submittedName>
        <fullName evidence="7">Outer membrane protein assembly factor BamD</fullName>
    </submittedName>
</protein>
<name>A0ABW1ZB02_9BACT</name>
<accession>A0ABW1ZB02</accession>
<keyword evidence="8" id="KW-1185">Reference proteome</keyword>
<feature type="region of interest" description="Disordered" evidence="4">
    <location>
        <begin position="34"/>
        <end position="98"/>
    </location>
</feature>
<evidence type="ECO:0000313" key="8">
    <source>
        <dbReference type="Proteomes" id="UP001596391"/>
    </source>
</evidence>
<feature type="region of interest" description="Disordered" evidence="4">
    <location>
        <begin position="440"/>
        <end position="599"/>
    </location>
</feature>
<dbReference type="NCBIfam" id="TIGR03302">
    <property type="entry name" value="OM_YfiO"/>
    <property type="match status" value="1"/>
</dbReference>
<dbReference type="Pfam" id="PF13525">
    <property type="entry name" value="YfiO"/>
    <property type="match status" value="1"/>
</dbReference>
<evidence type="ECO:0000256" key="2">
    <source>
        <dbReference type="ARBA" id="ARBA00023136"/>
    </source>
</evidence>
<proteinExistence type="predicted"/>
<feature type="chain" id="PRO_5045260504" evidence="5">
    <location>
        <begin position="31"/>
        <end position="599"/>
    </location>
</feature>
<feature type="compositionally biased region" description="Basic and acidic residues" evidence="4">
    <location>
        <begin position="71"/>
        <end position="92"/>
    </location>
</feature>
<comment type="caution">
    <text evidence="7">The sequence shown here is derived from an EMBL/GenBank/DDBJ whole genome shotgun (WGS) entry which is preliminary data.</text>
</comment>
<evidence type="ECO:0000256" key="4">
    <source>
        <dbReference type="SAM" id="MobiDB-lite"/>
    </source>
</evidence>
<dbReference type="InterPro" id="IPR039565">
    <property type="entry name" value="BamD-like"/>
</dbReference>
<evidence type="ECO:0000256" key="3">
    <source>
        <dbReference type="ARBA" id="ARBA00023237"/>
    </source>
</evidence>
<evidence type="ECO:0000259" key="6">
    <source>
        <dbReference type="Pfam" id="PF13525"/>
    </source>
</evidence>
<dbReference type="RefSeq" id="WP_263369447.1">
    <property type="nucleotide sequence ID" value="NZ_JAGSYD010000001.1"/>
</dbReference>
<keyword evidence="3" id="KW-0998">Cell outer membrane</keyword>
<evidence type="ECO:0000256" key="1">
    <source>
        <dbReference type="ARBA" id="ARBA00022729"/>
    </source>
</evidence>
<evidence type="ECO:0000256" key="5">
    <source>
        <dbReference type="SAM" id="SignalP"/>
    </source>
</evidence>
<feature type="signal peptide" evidence="5">
    <location>
        <begin position="1"/>
        <end position="30"/>
    </location>
</feature>
<dbReference type="InterPro" id="IPR011990">
    <property type="entry name" value="TPR-like_helical_dom_sf"/>
</dbReference>
<sequence length="599" mass="63800">MMFSSPIFRRSAMVLTLASGFALLPVALHAQEATTPAPAQQSTDTPAKPTQETRLSAGGPKQPKKQKAAKVAKEDRVQQTKDTKKELRKTDKFNPLAAKDSTLPDKQLYDKALVLEKKGHFEVARLDLQTLLNTYPDSQYQMRAKLAIADSWYREGGSAALAQAEQEYKDFITFFPNVPEAAEAQMRVGDIYFKQMDVPDRDYAKAISAENEYRNMLKQYPDAPAPILKEARQKLRDVQEVLATREANIAAFYGMHDNFSASIARYETVVDTYPQYSHMDDVLIGIGDAYSAQAKIVRAHPVCAPGVKEACLPEAAKSKLEQAFDSKAAAAYTRVVTEHAAAPHVEDAKERLVGMGVPLPTPTPQQLAASEELEGSRAQYNLRNRLELLVLRKPDVVTAAQIGEPPLEDAPATTAPTVQSDLEHEYAMALNPNAAAAAATAKPAASATEGEAPAETPKAALPTAGGTPTLEDVPAAGAGNSTGGSVEMSPSTPAASGGGGAGVGAEIISTGGGDTGAKPAAADNYGLPTVKPKNTTDLAPVEKPEVAPDQVNELAGKKTDPAQAADPNKKKQASPSFDKDEESSSKHKPKKGLKKLNPL</sequence>
<feature type="compositionally biased region" description="Basic residues" evidence="4">
    <location>
        <begin position="586"/>
        <end position="599"/>
    </location>
</feature>
<keyword evidence="2" id="KW-0472">Membrane</keyword>
<evidence type="ECO:0000313" key="7">
    <source>
        <dbReference type="EMBL" id="MFC6645727.1"/>
    </source>
</evidence>
<dbReference type="EMBL" id="JBHSWI010000001">
    <property type="protein sequence ID" value="MFC6645727.1"/>
    <property type="molecule type" value="Genomic_DNA"/>
</dbReference>
<dbReference type="SUPFAM" id="SSF48452">
    <property type="entry name" value="TPR-like"/>
    <property type="match status" value="1"/>
</dbReference>
<feature type="compositionally biased region" description="Low complexity" evidence="4">
    <location>
        <begin position="34"/>
        <end position="47"/>
    </location>
</feature>
<keyword evidence="1 5" id="KW-0732">Signal</keyword>
<dbReference type="Gene3D" id="1.25.40.10">
    <property type="entry name" value="Tetratricopeptide repeat domain"/>
    <property type="match status" value="1"/>
</dbReference>
<dbReference type="Proteomes" id="UP001596391">
    <property type="component" value="Unassembled WGS sequence"/>
</dbReference>
<organism evidence="7 8">
    <name type="scientific">Granulicella cerasi</name>
    <dbReference type="NCBI Taxonomy" id="741063"/>
    <lineage>
        <taxon>Bacteria</taxon>
        <taxon>Pseudomonadati</taxon>
        <taxon>Acidobacteriota</taxon>
        <taxon>Terriglobia</taxon>
        <taxon>Terriglobales</taxon>
        <taxon>Acidobacteriaceae</taxon>
        <taxon>Granulicella</taxon>
    </lineage>
</organism>
<dbReference type="InterPro" id="IPR017689">
    <property type="entry name" value="BamD"/>
</dbReference>
<gene>
    <name evidence="7" type="primary">bamD</name>
    <name evidence="7" type="ORF">ACFQBQ_09075</name>
</gene>
<feature type="domain" description="Outer membrane lipoprotein BamD-like" evidence="6">
    <location>
        <begin position="104"/>
        <end position="291"/>
    </location>
</feature>